<dbReference type="AlphaFoldDB" id="A0A392SHC5"/>
<evidence type="ECO:0000313" key="3">
    <source>
        <dbReference type="Proteomes" id="UP000265520"/>
    </source>
</evidence>
<keyword evidence="3" id="KW-1185">Reference proteome</keyword>
<dbReference type="EMBL" id="LXQA010380702">
    <property type="protein sequence ID" value="MCI48039.1"/>
    <property type="molecule type" value="Genomic_DNA"/>
</dbReference>
<dbReference type="InterPro" id="IPR029472">
    <property type="entry name" value="Copia-like_N"/>
</dbReference>
<feature type="non-terminal residue" evidence="2">
    <location>
        <position position="79"/>
    </location>
</feature>
<dbReference type="Proteomes" id="UP000265520">
    <property type="component" value="Unassembled WGS sequence"/>
</dbReference>
<evidence type="ECO:0000259" key="1">
    <source>
        <dbReference type="Pfam" id="PF14244"/>
    </source>
</evidence>
<sequence length="79" mass="9099">METISNQKNAFTSFSCSVKLDRSNYMLWESLVLRMIKGDKMYGYISGTSKCPGEFITEEGKQKENSAYEEWVANDQKLL</sequence>
<proteinExistence type="predicted"/>
<name>A0A392SHC5_9FABA</name>
<organism evidence="2 3">
    <name type="scientific">Trifolium medium</name>
    <dbReference type="NCBI Taxonomy" id="97028"/>
    <lineage>
        <taxon>Eukaryota</taxon>
        <taxon>Viridiplantae</taxon>
        <taxon>Streptophyta</taxon>
        <taxon>Embryophyta</taxon>
        <taxon>Tracheophyta</taxon>
        <taxon>Spermatophyta</taxon>
        <taxon>Magnoliopsida</taxon>
        <taxon>eudicotyledons</taxon>
        <taxon>Gunneridae</taxon>
        <taxon>Pentapetalae</taxon>
        <taxon>rosids</taxon>
        <taxon>fabids</taxon>
        <taxon>Fabales</taxon>
        <taxon>Fabaceae</taxon>
        <taxon>Papilionoideae</taxon>
        <taxon>50 kb inversion clade</taxon>
        <taxon>NPAAA clade</taxon>
        <taxon>Hologalegina</taxon>
        <taxon>IRL clade</taxon>
        <taxon>Trifolieae</taxon>
        <taxon>Trifolium</taxon>
    </lineage>
</organism>
<comment type="caution">
    <text evidence="2">The sequence shown here is derived from an EMBL/GenBank/DDBJ whole genome shotgun (WGS) entry which is preliminary data.</text>
</comment>
<accession>A0A392SHC5</accession>
<evidence type="ECO:0000313" key="2">
    <source>
        <dbReference type="EMBL" id="MCI48039.1"/>
    </source>
</evidence>
<dbReference type="Pfam" id="PF14244">
    <property type="entry name" value="Retrotran_gag_3"/>
    <property type="match status" value="1"/>
</dbReference>
<reference evidence="2 3" key="1">
    <citation type="journal article" date="2018" name="Front. Plant Sci.">
        <title>Red Clover (Trifolium pratense) and Zigzag Clover (T. medium) - A Picture of Genomic Similarities and Differences.</title>
        <authorList>
            <person name="Dluhosova J."/>
            <person name="Istvanek J."/>
            <person name="Nedelnik J."/>
            <person name="Repkova J."/>
        </authorList>
    </citation>
    <scope>NUCLEOTIDE SEQUENCE [LARGE SCALE GENOMIC DNA]</scope>
    <source>
        <strain evidence="3">cv. 10/8</strain>
        <tissue evidence="2">Leaf</tissue>
    </source>
</reference>
<feature type="domain" description="Retrotransposon Copia-like N-terminal" evidence="1">
    <location>
        <begin position="16"/>
        <end position="52"/>
    </location>
</feature>
<protein>
    <recommendedName>
        <fullName evidence="1">Retrotransposon Copia-like N-terminal domain-containing protein</fullName>
    </recommendedName>
</protein>